<proteinExistence type="predicted"/>
<accession>A0ABD3XT88</accession>
<keyword evidence="4" id="KW-1185">Reference proteome</keyword>
<name>A0ABD3XT88_SINWO</name>
<feature type="domain" description="TIR" evidence="2">
    <location>
        <begin position="456"/>
        <end position="523"/>
    </location>
</feature>
<dbReference type="EMBL" id="JBJQND010000001">
    <property type="protein sequence ID" value="KAL3888208.1"/>
    <property type="molecule type" value="Genomic_DNA"/>
</dbReference>
<keyword evidence="1" id="KW-0812">Transmembrane</keyword>
<organism evidence="3 4">
    <name type="scientific">Sinanodonta woodiana</name>
    <name type="common">Chinese pond mussel</name>
    <name type="synonym">Anodonta woodiana</name>
    <dbReference type="NCBI Taxonomy" id="1069815"/>
    <lineage>
        <taxon>Eukaryota</taxon>
        <taxon>Metazoa</taxon>
        <taxon>Spiralia</taxon>
        <taxon>Lophotrochozoa</taxon>
        <taxon>Mollusca</taxon>
        <taxon>Bivalvia</taxon>
        <taxon>Autobranchia</taxon>
        <taxon>Heteroconchia</taxon>
        <taxon>Palaeoheterodonta</taxon>
        <taxon>Unionida</taxon>
        <taxon>Unionoidea</taxon>
        <taxon>Unionidae</taxon>
        <taxon>Unioninae</taxon>
        <taxon>Sinanodonta</taxon>
    </lineage>
</organism>
<keyword evidence="1" id="KW-1133">Transmembrane helix</keyword>
<dbReference type="AlphaFoldDB" id="A0ABD3XT88"/>
<gene>
    <name evidence="3" type="ORF">ACJMK2_000584</name>
</gene>
<comment type="caution">
    <text evidence="3">The sequence shown here is derived from an EMBL/GenBank/DDBJ whole genome shotgun (WGS) entry which is preliminary data.</text>
</comment>
<dbReference type="SUPFAM" id="SSF52200">
    <property type="entry name" value="Toll/Interleukin receptor TIR domain"/>
    <property type="match status" value="1"/>
</dbReference>
<reference evidence="3 4" key="1">
    <citation type="submission" date="2024-11" db="EMBL/GenBank/DDBJ databases">
        <title>Chromosome-level genome assembly of the freshwater bivalve Anodonta woodiana.</title>
        <authorList>
            <person name="Chen X."/>
        </authorList>
    </citation>
    <scope>NUCLEOTIDE SEQUENCE [LARGE SCALE GENOMIC DNA]</scope>
    <source>
        <strain evidence="3">MN2024</strain>
        <tissue evidence="3">Gills</tissue>
    </source>
</reference>
<protein>
    <recommendedName>
        <fullName evidence="2">TIR domain-containing protein</fullName>
    </recommendedName>
</protein>
<evidence type="ECO:0000313" key="4">
    <source>
        <dbReference type="Proteomes" id="UP001634394"/>
    </source>
</evidence>
<dbReference type="Gene3D" id="3.40.50.10140">
    <property type="entry name" value="Toll/interleukin-1 receptor homology (TIR) domain"/>
    <property type="match status" value="1"/>
</dbReference>
<feature type="transmembrane region" description="Helical" evidence="1">
    <location>
        <begin position="390"/>
        <end position="412"/>
    </location>
</feature>
<dbReference type="InterPro" id="IPR035897">
    <property type="entry name" value="Toll_tir_struct_dom_sf"/>
</dbReference>
<dbReference type="Proteomes" id="UP001634394">
    <property type="component" value="Unassembled WGS sequence"/>
</dbReference>
<dbReference type="InterPro" id="IPR000157">
    <property type="entry name" value="TIR_dom"/>
</dbReference>
<evidence type="ECO:0000256" key="1">
    <source>
        <dbReference type="SAM" id="Phobius"/>
    </source>
</evidence>
<sequence>MIIISYTCCACYAIDNMRAWINNGPLNTEINFVRSHGKPFGLLQRVEISDDEIAFSHKIVHVGCHQSSLYSNENILHQNMSSLPYTKHLKEASTGESVEFSCSIDVNLKADIRLYSLSLVFTHDLIEVIHSQRSTLYLPDEKIKNGSFYTFSLRLFDIRPDDYGIYRAGIRVIRPYGNPLYTLSQTIYDRVLIREEYFCVFNLSRAMDQHEYVDVPSGALLSFENLNMQRMGDYLRVEHYVNGIPLNMIPNISSKCCLPSVVFIMEIWNQIPLYLPSIYMTNDKLMKYAEVRASVCVCPSLYGIHKFKFFNDIYDKRRKVWILSEFWHPQITVVYPKSSNLPWNSMSEKETSLINTSKNERNFSIFEGAAFELLQSNTDDDFAVMKSIEIGIMLILVCIISYITLASFNFLLKCTSLLLAYTYTKLGLMLNVRRPDTGGNLANALQVRDDSQTYNHAVFVLNVDDDRDFVICELHPAFEDRHLSVCYSEEDLPSGPKIENIKLALANSNKVIVVVSSRFINDKLYNNFILPNIILGRLYKGLIACGNLMLLVIDPCRVPEYLLQNDKIVTLDFTRNSRDIFRRKLHEWLESQVIRPGFAEEPLWHPDIIQLSQA</sequence>
<dbReference type="Pfam" id="PF01582">
    <property type="entry name" value="TIR"/>
    <property type="match status" value="1"/>
</dbReference>
<evidence type="ECO:0000313" key="3">
    <source>
        <dbReference type="EMBL" id="KAL3888208.1"/>
    </source>
</evidence>
<keyword evidence="1" id="KW-0472">Membrane</keyword>
<evidence type="ECO:0000259" key="2">
    <source>
        <dbReference type="Pfam" id="PF01582"/>
    </source>
</evidence>